<reference evidence="2 3" key="1">
    <citation type="submission" date="2018-12" db="EMBL/GenBank/DDBJ databases">
        <title>Genome sequencing of Prevotella sp. KCOM 3155 (= JS262).</title>
        <authorList>
            <person name="Kook J.-K."/>
            <person name="Park S.-N."/>
            <person name="Lim Y.K."/>
        </authorList>
    </citation>
    <scope>NUCLEOTIDE SEQUENCE [LARGE SCALE GENOMIC DNA]</scope>
    <source>
        <strain evidence="2 3">KCOM 3155</strain>
    </source>
</reference>
<proteinExistence type="predicted"/>
<protein>
    <submittedName>
        <fullName evidence="2">Uncharacterized protein</fullName>
    </submittedName>
</protein>
<dbReference type="AlphaFoldDB" id="A0A3S0RZL8"/>
<keyword evidence="1" id="KW-1133">Transmembrane helix</keyword>
<sequence>MENLNTLEVTVMAWMFFVCFSLTTIYSNGERINKLKKKGTNNQPKRPSPLWGVPIPHTAVGLRGASNAYE</sequence>
<evidence type="ECO:0000256" key="1">
    <source>
        <dbReference type="SAM" id="Phobius"/>
    </source>
</evidence>
<gene>
    <name evidence="2" type="ORF">EHV08_05610</name>
</gene>
<accession>A0A3S0RZL8</accession>
<dbReference type="EMBL" id="RYYU01000001">
    <property type="protein sequence ID" value="RUL59282.1"/>
    <property type="molecule type" value="Genomic_DNA"/>
</dbReference>
<dbReference type="Proteomes" id="UP000278983">
    <property type="component" value="Unassembled WGS sequence"/>
</dbReference>
<keyword evidence="3" id="KW-1185">Reference proteome</keyword>
<name>A0A3S0RZL8_9BACT</name>
<feature type="transmembrane region" description="Helical" evidence="1">
    <location>
        <begin position="12"/>
        <end position="29"/>
    </location>
</feature>
<organism evidence="2 3">
    <name type="scientific">Prevotella koreensis</name>
    <dbReference type="NCBI Taxonomy" id="2490854"/>
    <lineage>
        <taxon>Bacteria</taxon>
        <taxon>Pseudomonadati</taxon>
        <taxon>Bacteroidota</taxon>
        <taxon>Bacteroidia</taxon>
        <taxon>Bacteroidales</taxon>
        <taxon>Prevotellaceae</taxon>
        <taxon>Prevotella</taxon>
    </lineage>
</organism>
<evidence type="ECO:0000313" key="3">
    <source>
        <dbReference type="Proteomes" id="UP000278983"/>
    </source>
</evidence>
<keyword evidence="1" id="KW-0472">Membrane</keyword>
<comment type="caution">
    <text evidence="2">The sequence shown here is derived from an EMBL/GenBank/DDBJ whole genome shotgun (WGS) entry which is preliminary data.</text>
</comment>
<keyword evidence="1" id="KW-0812">Transmembrane</keyword>
<evidence type="ECO:0000313" key="2">
    <source>
        <dbReference type="EMBL" id="RUL59282.1"/>
    </source>
</evidence>
<dbReference type="RefSeq" id="WP_126678443.1">
    <property type="nucleotide sequence ID" value="NZ_RYYU01000001.1"/>
</dbReference>